<name>A0A392MA57_9FABA</name>
<gene>
    <name evidence="2" type="ORF">A2U01_0005229</name>
</gene>
<evidence type="ECO:0000313" key="3">
    <source>
        <dbReference type="Proteomes" id="UP000265520"/>
    </source>
</evidence>
<dbReference type="Proteomes" id="UP000265520">
    <property type="component" value="Unassembled WGS sequence"/>
</dbReference>
<evidence type="ECO:0000256" key="1">
    <source>
        <dbReference type="SAM" id="Coils"/>
    </source>
</evidence>
<protein>
    <submittedName>
        <fullName evidence="2">Uncharacterized protein</fullName>
    </submittedName>
</protein>
<dbReference type="AlphaFoldDB" id="A0A392MA57"/>
<dbReference type="EMBL" id="LXQA010006751">
    <property type="protein sequence ID" value="MCH84397.1"/>
    <property type="molecule type" value="Genomic_DNA"/>
</dbReference>
<reference evidence="2 3" key="1">
    <citation type="journal article" date="2018" name="Front. Plant Sci.">
        <title>Red Clover (Trifolium pratense) and Zigzag Clover (T. medium) - A Picture of Genomic Similarities and Differences.</title>
        <authorList>
            <person name="Dluhosova J."/>
            <person name="Istvanek J."/>
            <person name="Nedelnik J."/>
            <person name="Repkova J."/>
        </authorList>
    </citation>
    <scope>NUCLEOTIDE SEQUENCE [LARGE SCALE GENOMIC DNA]</scope>
    <source>
        <strain evidence="3">cv. 10/8</strain>
        <tissue evidence="2">Leaf</tissue>
    </source>
</reference>
<feature type="coiled-coil region" evidence="1">
    <location>
        <begin position="125"/>
        <end position="152"/>
    </location>
</feature>
<keyword evidence="1" id="KW-0175">Coiled coil</keyword>
<accession>A0A392MA57</accession>
<evidence type="ECO:0000313" key="2">
    <source>
        <dbReference type="EMBL" id="MCH84397.1"/>
    </source>
</evidence>
<organism evidence="2 3">
    <name type="scientific">Trifolium medium</name>
    <dbReference type="NCBI Taxonomy" id="97028"/>
    <lineage>
        <taxon>Eukaryota</taxon>
        <taxon>Viridiplantae</taxon>
        <taxon>Streptophyta</taxon>
        <taxon>Embryophyta</taxon>
        <taxon>Tracheophyta</taxon>
        <taxon>Spermatophyta</taxon>
        <taxon>Magnoliopsida</taxon>
        <taxon>eudicotyledons</taxon>
        <taxon>Gunneridae</taxon>
        <taxon>Pentapetalae</taxon>
        <taxon>rosids</taxon>
        <taxon>fabids</taxon>
        <taxon>Fabales</taxon>
        <taxon>Fabaceae</taxon>
        <taxon>Papilionoideae</taxon>
        <taxon>50 kb inversion clade</taxon>
        <taxon>NPAAA clade</taxon>
        <taxon>Hologalegina</taxon>
        <taxon>IRL clade</taxon>
        <taxon>Trifolieae</taxon>
        <taxon>Trifolium</taxon>
    </lineage>
</organism>
<proteinExistence type="predicted"/>
<keyword evidence="3" id="KW-1185">Reference proteome</keyword>
<sequence length="218" mass="25033">MKLSFLHTLRFRCYARFPQLIILYKYIFNIDHLKDLEDYKSQLIVNENLGLSVVQEENLAQNQGWSPTEVEVIQKHVKLGQASMTVITRELEDLRLTDKKSRVAVKSMFYRTKEKVETHDILKDIADLETEISKVKLKLQETTKKLEAEQAQQSKYAEVIASKTKLDSELGNEVGNAKMEAKTFLLNSLGKLRKKIDVVILTYMEDVSNTPPTTPPST</sequence>
<comment type="caution">
    <text evidence="2">The sequence shown here is derived from an EMBL/GenBank/DDBJ whole genome shotgun (WGS) entry which is preliminary data.</text>
</comment>